<sequence length="199" mass="23568">MMKSIITKYITFCLCDKHNKARLSMYLPMQYSLADILHIISEYTDYKNKFSWNIHNPYRKELVIKNAMEKDELDHISFAQFRDTTPGIVITYGSTCILVESRKTKKSSKVYPFEIKASGNFPNEERVSKKELSEKFLYDYNKLHNLILDVSSETFCRDDDGFNDFQLAIVTYFKNKYYLSDEIIDGFFGKENELKMLKW</sequence>
<dbReference type="EMBL" id="UASJ01000001">
    <property type="protein sequence ID" value="SQB65220.1"/>
    <property type="molecule type" value="Genomic_DNA"/>
</dbReference>
<reference evidence="1 2" key="1">
    <citation type="submission" date="2018-06" db="EMBL/GenBank/DDBJ databases">
        <authorList>
            <consortium name="Pathogen Informatics"/>
            <person name="Doyle S."/>
        </authorList>
    </citation>
    <scope>NUCLEOTIDE SEQUENCE [LARGE SCALE GENOMIC DNA]</scope>
    <source>
        <strain evidence="1 2">NCTC11820</strain>
    </source>
</reference>
<name>A0A2X3AUS7_9ACTO</name>
<evidence type="ECO:0000313" key="1">
    <source>
        <dbReference type="EMBL" id="SQB65220.1"/>
    </source>
</evidence>
<evidence type="ECO:0000313" key="2">
    <source>
        <dbReference type="Proteomes" id="UP000250245"/>
    </source>
</evidence>
<gene>
    <name evidence="1" type="ORF">NCTC11820_01394</name>
</gene>
<organism evidence="1 2">
    <name type="scientific">Mobiluncus curtisii</name>
    <dbReference type="NCBI Taxonomy" id="2051"/>
    <lineage>
        <taxon>Bacteria</taxon>
        <taxon>Bacillati</taxon>
        <taxon>Actinomycetota</taxon>
        <taxon>Actinomycetes</taxon>
        <taxon>Actinomycetales</taxon>
        <taxon>Actinomycetaceae</taxon>
        <taxon>Mobiluncus</taxon>
    </lineage>
</organism>
<dbReference type="AlphaFoldDB" id="A0A2X3AUS7"/>
<protein>
    <submittedName>
        <fullName evidence="1">Uncharacterized protein</fullName>
    </submittedName>
</protein>
<proteinExistence type="predicted"/>
<dbReference type="Proteomes" id="UP000250245">
    <property type="component" value="Unassembled WGS sequence"/>
</dbReference>
<accession>A0A2X3AUS7</accession>